<feature type="region of interest" description="Disordered" evidence="1">
    <location>
        <begin position="32"/>
        <end position="128"/>
    </location>
</feature>
<protein>
    <submittedName>
        <fullName evidence="2">Uncharacterized protein</fullName>
    </submittedName>
</protein>
<dbReference type="EMBL" id="GBRH01171564">
    <property type="protein sequence ID" value="JAE26332.1"/>
    <property type="molecule type" value="Transcribed_RNA"/>
</dbReference>
<evidence type="ECO:0000256" key="1">
    <source>
        <dbReference type="SAM" id="MobiDB-lite"/>
    </source>
</evidence>
<reference evidence="2" key="1">
    <citation type="submission" date="2014-09" db="EMBL/GenBank/DDBJ databases">
        <authorList>
            <person name="Magalhaes I.L.F."/>
            <person name="Oliveira U."/>
            <person name="Santos F.R."/>
            <person name="Vidigal T.H.D.A."/>
            <person name="Brescovit A.D."/>
            <person name="Santos A.J."/>
        </authorList>
    </citation>
    <scope>NUCLEOTIDE SEQUENCE</scope>
    <source>
        <tissue evidence="2">Shoot tissue taken approximately 20 cm above the soil surface</tissue>
    </source>
</reference>
<dbReference type="AlphaFoldDB" id="A0A0A9GPC4"/>
<accession>A0A0A9GPC4</accession>
<name>A0A0A9GPC4_ARUDO</name>
<feature type="region of interest" description="Disordered" evidence="1">
    <location>
        <begin position="238"/>
        <end position="260"/>
    </location>
</feature>
<proteinExistence type="predicted"/>
<feature type="compositionally biased region" description="Acidic residues" evidence="1">
    <location>
        <begin position="247"/>
        <end position="256"/>
    </location>
</feature>
<sequence>MQADLPQLLELVQRELGGADPLVAVEVRRLEVGTGGPPREHPSRQRLLPSLGAQLRRVQEEEGHHHRAHRDPRRRERAPGRRREAPVAVPKRRHRRAHAVEGVHGAHPFRRHQERRPGSEDDGQERGGGVELVLDPVRLHLPQRLAAATVAGVGVVPEVDGAEDERLLLLDEVVGGLAEEGADEGHAGEGEGAGEQLGGVAGRDKVAVAHGRHGDHAEVERVEDAAGRAVAGHVVHDNVEGGGAGEEVGEQEEADETEARARAREKLFGRRRGTCSLRFNILAPSTGFLRVLGGRRRPAAPEPSRPSQRRHLLQGVISRLPVV</sequence>
<feature type="compositionally biased region" description="Basic and acidic residues" evidence="1">
    <location>
        <begin position="73"/>
        <end position="85"/>
    </location>
</feature>
<organism evidence="2">
    <name type="scientific">Arundo donax</name>
    <name type="common">Giant reed</name>
    <name type="synonym">Donax arundinaceus</name>
    <dbReference type="NCBI Taxonomy" id="35708"/>
    <lineage>
        <taxon>Eukaryota</taxon>
        <taxon>Viridiplantae</taxon>
        <taxon>Streptophyta</taxon>
        <taxon>Embryophyta</taxon>
        <taxon>Tracheophyta</taxon>
        <taxon>Spermatophyta</taxon>
        <taxon>Magnoliopsida</taxon>
        <taxon>Liliopsida</taxon>
        <taxon>Poales</taxon>
        <taxon>Poaceae</taxon>
        <taxon>PACMAD clade</taxon>
        <taxon>Arundinoideae</taxon>
        <taxon>Arundineae</taxon>
        <taxon>Arundo</taxon>
    </lineage>
</organism>
<evidence type="ECO:0000313" key="2">
    <source>
        <dbReference type="EMBL" id="JAE26332.1"/>
    </source>
</evidence>
<reference evidence="2" key="2">
    <citation type="journal article" date="2015" name="Data Brief">
        <title>Shoot transcriptome of the giant reed, Arundo donax.</title>
        <authorList>
            <person name="Barrero R.A."/>
            <person name="Guerrero F.D."/>
            <person name="Moolhuijzen P."/>
            <person name="Goolsby J.A."/>
            <person name="Tidwell J."/>
            <person name="Bellgard S.E."/>
            <person name="Bellgard M.I."/>
        </authorList>
    </citation>
    <scope>NUCLEOTIDE SEQUENCE</scope>
    <source>
        <tissue evidence="2">Shoot tissue taken approximately 20 cm above the soil surface</tissue>
    </source>
</reference>